<sequence>MKHQNAEPDSLDGVDSTSQIINWPRFRNAIRKRLKHAIPPQDLDDACQDACGFAIVDMDAGTDPGLAIFRAVSRVKRGHTLTYQPANRERWEQQVDEMYVALLGMSQATRRASQQGTFGGQE</sequence>
<evidence type="ECO:0000313" key="2">
    <source>
        <dbReference type="Proteomes" id="UP000199518"/>
    </source>
</evidence>
<protein>
    <submittedName>
        <fullName evidence="1">Uncharacterized protein</fullName>
    </submittedName>
</protein>
<gene>
    <name evidence="1" type="ORF">SAMN05421753_104193</name>
</gene>
<evidence type="ECO:0000313" key="1">
    <source>
        <dbReference type="EMBL" id="SFH97494.1"/>
    </source>
</evidence>
<keyword evidence="2" id="KW-1185">Reference proteome</keyword>
<dbReference type="AlphaFoldDB" id="A0A1I3EEZ6"/>
<dbReference type="RefSeq" id="WP_092048575.1">
    <property type="nucleotide sequence ID" value="NZ_FOQD01000004.1"/>
</dbReference>
<name>A0A1I3EEZ6_9PLAN</name>
<dbReference type="STRING" id="1576369.SAMN05421753_104193"/>
<proteinExistence type="predicted"/>
<organism evidence="1 2">
    <name type="scientific">Planctomicrobium piriforme</name>
    <dbReference type="NCBI Taxonomy" id="1576369"/>
    <lineage>
        <taxon>Bacteria</taxon>
        <taxon>Pseudomonadati</taxon>
        <taxon>Planctomycetota</taxon>
        <taxon>Planctomycetia</taxon>
        <taxon>Planctomycetales</taxon>
        <taxon>Planctomycetaceae</taxon>
        <taxon>Planctomicrobium</taxon>
    </lineage>
</organism>
<reference evidence="2" key="1">
    <citation type="submission" date="2016-10" db="EMBL/GenBank/DDBJ databases">
        <authorList>
            <person name="Varghese N."/>
            <person name="Submissions S."/>
        </authorList>
    </citation>
    <scope>NUCLEOTIDE SEQUENCE [LARGE SCALE GENOMIC DNA]</scope>
    <source>
        <strain evidence="2">DSM 26348</strain>
    </source>
</reference>
<dbReference type="Proteomes" id="UP000199518">
    <property type="component" value="Unassembled WGS sequence"/>
</dbReference>
<dbReference type="EMBL" id="FOQD01000004">
    <property type="protein sequence ID" value="SFH97494.1"/>
    <property type="molecule type" value="Genomic_DNA"/>
</dbReference>
<accession>A0A1I3EEZ6</accession>